<dbReference type="PANTHER" id="PTHR21499">
    <property type="entry name" value="ASPARTATE KINASE"/>
    <property type="match status" value="1"/>
</dbReference>
<comment type="pathway">
    <text evidence="2">Amino-acid biosynthesis; L-threonine biosynthesis; L-threonine from L-aspartate: step 1/5.</text>
</comment>
<dbReference type="InterPro" id="IPR036393">
    <property type="entry name" value="AceGlu_kinase-like_sf"/>
</dbReference>
<keyword evidence="9" id="KW-0067">ATP-binding</keyword>
<name>A0A382BSS2_9ZZZZ</name>
<dbReference type="InterPro" id="IPR018042">
    <property type="entry name" value="Aspartate_kinase_CS"/>
</dbReference>
<dbReference type="GO" id="GO:0009089">
    <property type="term" value="P:lysine biosynthetic process via diaminopimelate"/>
    <property type="evidence" value="ECO:0007669"/>
    <property type="project" value="TreeGrafter"/>
</dbReference>
<evidence type="ECO:0000256" key="5">
    <source>
        <dbReference type="ARBA" id="ARBA00022605"/>
    </source>
</evidence>
<dbReference type="CDD" id="cd04261">
    <property type="entry name" value="AAK_AKii-LysC-BS"/>
    <property type="match status" value="1"/>
</dbReference>
<keyword evidence="6" id="KW-0808">Transferase</keyword>
<dbReference type="InterPro" id="IPR041740">
    <property type="entry name" value="AKii-LysC-BS"/>
</dbReference>
<dbReference type="GO" id="GO:0005524">
    <property type="term" value="F:ATP binding"/>
    <property type="evidence" value="ECO:0007669"/>
    <property type="project" value="UniProtKB-KW"/>
</dbReference>
<comment type="catalytic activity">
    <reaction evidence="11">
        <text>L-aspartate + ATP = 4-phospho-L-aspartate + ADP</text>
        <dbReference type="Rhea" id="RHEA:23776"/>
        <dbReference type="ChEBI" id="CHEBI:29991"/>
        <dbReference type="ChEBI" id="CHEBI:30616"/>
        <dbReference type="ChEBI" id="CHEBI:57535"/>
        <dbReference type="ChEBI" id="CHEBI:456216"/>
        <dbReference type="EC" id="2.7.2.4"/>
    </reaction>
</comment>
<proteinExistence type="inferred from homology"/>
<evidence type="ECO:0000256" key="9">
    <source>
        <dbReference type="ARBA" id="ARBA00022840"/>
    </source>
</evidence>
<dbReference type="EC" id="2.7.2.4" evidence="4"/>
<comment type="pathway">
    <text evidence="1">Amino-acid biosynthesis; L-methionine biosynthesis via de novo pathway; L-homoserine from L-aspartate: step 1/3.</text>
</comment>
<dbReference type="GO" id="GO:0005829">
    <property type="term" value="C:cytosol"/>
    <property type="evidence" value="ECO:0007669"/>
    <property type="project" value="TreeGrafter"/>
</dbReference>
<dbReference type="GO" id="GO:0009088">
    <property type="term" value="P:threonine biosynthetic process"/>
    <property type="evidence" value="ECO:0007669"/>
    <property type="project" value="UniProtKB-UniPathway"/>
</dbReference>
<dbReference type="AlphaFoldDB" id="A0A382BSS2"/>
<evidence type="ECO:0000256" key="10">
    <source>
        <dbReference type="ARBA" id="ARBA00023154"/>
    </source>
</evidence>
<dbReference type="NCBIfam" id="TIGR00657">
    <property type="entry name" value="asp_kinases"/>
    <property type="match status" value="1"/>
</dbReference>
<dbReference type="InterPro" id="IPR001341">
    <property type="entry name" value="Asp_kinase"/>
</dbReference>
<evidence type="ECO:0000256" key="3">
    <source>
        <dbReference type="ARBA" id="ARBA00010122"/>
    </source>
</evidence>
<dbReference type="GO" id="GO:0004072">
    <property type="term" value="F:aspartate kinase activity"/>
    <property type="evidence" value="ECO:0007669"/>
    <property type="project" value="UniProtKB-EC"/>
</dbReference>
<comment type="similarity">
    <text evidence="3">Belongs to the aspartokinase family.</text>
</comment>
<dbReference type="UniPathway" id="UPA00051">
    <property type="reaction ID" value="UER00462"/>
</dbReference>
<organism evidence="13">
    <name type="scientific">marine metagenome</name>
    <dbReference type="NCBI Taxonomy" id="408172"/>
    <lineage>
        <taxon>unclassified sequences</taxon>
        <taxon>metagenomes</taxon>
        <taxon>ecological metagenomes</taxon>
    </lineage>
</organism>
<dbReference type="Gene3D" id="3.40.1160.10">
    <property type="entry name" value="Acetylglutamate kinase-like"/>
    <property type="match status" value="1"/>
</dbReference>
<feature type="non-terminal residue" evidence="13">
    <location>
        <position position="238"/>
    </location>
</feature>
<evidence type="ECO:0000256" key="1">
    <source>
        <dbReference type="ARBA" id="ARBA00004986"/>
    </source>
</evidence>
<gene>
    <name evidence="13" type="ORF">METZ01_LOCUS169730</name>
</gene>
<evidence type="ECO:0000256" key="4">
    <source>
        <dbReference type="ARBA" id="ARBA00013059"/>
    </source>
</evidence>
<evidence type="ECO:0000313" key="13">
    <source>
        <dbReference type="EMBL" id="SVB16876.1"/>
    </source>
</evidence>
<sequence length="238" mass="25665">MALIVHKYGGTSVGTTERIQLVADKIVETKKQGHQIVVVVSAMGGETNRLLSLAKKITESPSPRELDVLLSTGEQVTIALLTMALEEKGCDAVSYTGGQAHIKTDSAYNKARINHIEVTRVQKELQEGKVVVVAGFQGVDENGNITTLGRGGSDTTAVAMATALNANECRIYTDVDGVYTADPRIVENAQRLSCLTYEEMLEMASLGSKVLQTRAVEFARKYNINLRVLSSFKEGSGT</sequence>
<evidence type="ECO:0000256" key="7">
    <source>
        <dbReference type="ARBA" id="ARBA00022741"/>
    </source>
</evidence>
<dbReference type="FunFam" id="3.40.1160.10:FF:000002">
    <property type="entry name" value="Aspartokinase"/>
    <property type="match status" value="1"/>
</dbReference>
<evidence type="ECO:0000259" key="12">
    <source>
        <dbReference type="Pfam" id="PF00696"/>
    </source>
</evidence>
<protein>
    <recommendedName>
        <fullName evidence="4">aspartate kinase</fullName>
        <ecNumber evidence="4">2.7.2.4</ecNumber>
    </recommendedName>
</protein>
<dbReference type="InterPro" id="IPR001048">
    <property type="entry name" value="Asp/Glu/Uridylate_kinase"/>
</dbReference>
<evidence type="ECO:0000256" key="2">
    <source>
        <dbReference type="ARBA" id="ARBA00005139"/>
    </source>
</evidence>
<dbReference type="EMBL" id="UINC01031203">
    <property type="protein sequence ID" value="SVB16876.1"/>
    <property type="molecule type" value="Genomic_DNA"/>
</dbReference>
<dbReference type="Pfam" id="PF00696">
    <property type="entry name" value="AA_kinase"/>
    <property type="match status" value="1"/>
</dbReference>
<feature type="domain" description="Aspartate/glutamate/uridylate kinase" evidence="12">
    <location>
        <begin position="3"/>
        <end position="230"/>
    </location>
</feature>
<keyword evidence="5" id="KW-0028">Amino-acid biosynthesis</keyword>
<dbReference type="PROSITE" id="PS00324">
    <property type="entry name" value="ASPARTOKINASE"/>
    <property type="match status" value="1"/>
</dbReference>
<reference evidence="13" key="1">
    <citation type="submission" date="2018-05" db="EMBL/GenBank/DDBJ databases">
        <authorList>
            <person name="Lanie J.A."/>
            <person name="Ng W.-L."/>
            <person name="Kazmierczak K.M."/>
            <person name="Andrzejewski T.M."/>
            <person name="Davidsen T.M."/>
            <person name="Wayne K.J."/>
            <person name="Tettelin H."/>
            <person name="Glass J.I."/>
            <person name="Rusch D."/>
            <person name="Podicherti R."/>
            <person name="Tsui H.-C.T."/>
            <person name="Winkler M.E."/>
        </authorList>
    </citation>
    <scope>NUCLEOTIDE SEQUENCE</scope>
</reference>
<dbReference type="GO" id="GO:0009090">
    <property type="term" value="P:homoserine biosynthetic process"/>
    <property type="evidence" value="ECO:0007669"/>
    <property type="project" value="TreeGrafter"/>
</dbReference>
<keyword evidence="7" id="KW-0547">Nucleotide-binding</keyword>
<keyword evidence="10" id="KW-0457">Lysine biosynthesis</keyword>
<keyword evidence="8" id="KW-0418">Kinase</keyword>
<evidence type="ECO:0000256" key="11">
    <source>
        <dbReference type="ARBA" id="ARBA00047872"/>
    </source>
</evidence>
<dbReference type="NCBIfam" id="NF005155">
    <property type="entry name" value="PRK06635.1-4"/>
    <property type="match status" value="1"/>
</dbReference>
<evidence type="ECO:0000256" key="6">
    <source>
        <dbReference type="ARBA" id="ARBA00022679"/>
    </source>
</evidence>
<dbReference type="SUPFAM" id="SSF53633">
    <property type="entry name" value="Carbamate kinase-like"/>
    <property type="match status" value="1"/>
</dbReference>
<evidence type="ECO:0000256" key="8">
    <source>
        <dbReference type="ARBA" id="ARBA00022777"/>
    </source>
</evidence>
<accession>A0A382BSS2</accession>
<dbReference type="PANTHER" id="PTHR21499:SF3">
    <property type="entry name" value="ASPARTOKINASE"/>
    <property type="match status" value="1"/>
</dbReference>
<dbReference type="UniPathway" id="UPA00050">
    <property type="reaction ID" value="UER00461"/>
</dbReference>